<keyword evidence="3" id="KW-1185">Reference proteome</keyword>
<dbReference type="EMBL" id="JBBJCI010000096">
    <property type="protein sequence ID" value="KAK7248473.1"/>
    <property type="molecule type" value="Genomic_DNA"/>
</dbReference>
<organism evidence="2 3">
    <name type="scientific">Aureococcus anophagefferens</name>
    <name type="common">Harmful bloom alga</name>
    <dbReference type="NCBI Taxonomy" id="44056"/>
    <lineage>
        <taxon>Eukaryota</taxon>
        <taxon>Sar</taxon>
        <taxon>Stramenopiles</taxon>
        <taxon>Ochrophyta</taxon>
        <taxon>Pelagophyceae</taxon>
        <taxon>Pelagomonadales</taxon>
        <taxon>Pelagomonadaceae</taxon>
        <taxon>Aureococcus</taxon>
    </lineage>
</organism>
<evidence type="ECO:0000313" key="2">
    <source>
        <dbReference type="EMBL" id="KAK7248473.1"/>
    </source>
</evidence>
<feature type="non-terminal residue" evidence="2">
    <location>
        <position position="391"/>
    </location>
</feature>
<proteinExistence type="predicted"/>
<evidence type="ECO:0000313" key="3">
    <source>
        <dbReference type="Proteomes" id="UP001363151"/>
    </source>
</evidence>
<reference evidence="2 3" key="1">
    <citation type="submission" date="2024-03" db="EMBL/GenBank/DDBJ databases">
        <title>Aureococcus anophagefferens CCMP1851 and Kratosvirus quantuckense: Draft genome of a second virus-susceptible host strain in the model system.</title>
        <authorList>
            <person name="Chase E."/>
            <person name="Truchon A.R."/>
            <person name="Schepens W."/>
            <person name="Wilhelm S.W."/>
        </authorList>
    </citation>
    <scope>NUCLEOTIDE SEQUENCE [LARGE SCALE GENOMIC DNA]</scope>
    <source>
        <strain evidence="2 3">CCMP1851</strain>
    </source>
</reference>
<sequence length="391" mass="41137">MGGSTERRQARPRAASQKPPEPSGDDAAAGESSDGAARRRAPLKRPARPFVSSGSDAAAQSLGANGGTCLDELQSLGAAKISRLMAYGIDTVEALAKVDVKDYPMVSLITGNKRPDRASTTIAKWRDIAQTFLRDTLAGSASSKSAAAKASAKRATEVGELAVRDRDRVRVSEGKHAGRCGVVVGRNEHWTKVQLDGDAAIVSVRKSQVALVGAGDGAAPSAIAAQPLFRLRGGNWSAEEIAYGKCVLQLVEAGRLPGCADNVSRRECLEYALGRDRDCISHRPWYSSGREFRRVGPCSGAALGHLVELRDAFYQTLCPDERAALWAAADKGGATFVFKGAVELKAADKAEGDAAAKAKADAAAKAKAEAAAKEQTRLEKLLKRADRAAAD</sequence>
<feature type="region of interest" description="Disordered" evidence="1">
    <location>
        <begin position="1"/>
        <end position="57"/>
    </location>
</feature>
<comment type="caution">
    <text evidence="2">The sequence shown here is derived from an EMBL/GenBank/DDBJ whole genome shotgun (WGS) entry which is preliminary data.</text>
</comment>
<gene>
    <name evidence="2" type="ORF">SO694_00168024</name>
</gene>
<feature type="compositionally biased region" description="Low complexity" evidence="1">
    <location>
        <begin position="25"/>
        <end position="35"/>
    </location>
</feature>
<dbReference type="Proteomes" id="UP001363151">
    <property type="component" value="Unassembled WGS sequence"/>
</dbReference>
<name>A0ABR1G690_AURAN</name>
<protein>
    <recommendedName>
        <fullName evidence="4">TFIIS N-terminal domain-containing protein</fullName>
    </recommendedName>
</protein>
<evidence type="ECO:0000256" key="1">
    <source>
        <dbReference type="SAM" id="MobiDB-lite"/>
    </source>
</evidence>
<feature type="compositionally biased region" description="Basic residues" evidence="1">
    <location>
        <begin position="38"/>
        <end position="47"/>
    </location>
</feature>
<evidence type="ECO:0008006" key="4">
    <source>
        <dbReference type="Google" id="ProtNLM"/>
    </source>
</evidence>
<accession>A0ABR1G690</accession>